<comment type="function">
    <text evidence="9">Binds directly to 23S rRNA. The L1 stalk is quite mobile in the ribosome, and is involved in E site tRNA release.</text>
</comment>
<dbReference type="PROSITE" id="PS01199">
    <property type="entry name" value="RIBOSOMAL_L1"/>
    <property type="match status" value="1"/>
</dbReference>
<dbReference type="Gene3D" id="3.30.190.20">
    <property type="match status" value="1"/>
</dbReference>
<evidence type="ECO:0000256" key="1">
    <source>
        <dbReference type="ARBA" id="ARBA00010531"/>
    </source>
</evidence>
<dbReference type="InterPro" id="IPR023674">
    <property type="entry name" value="Ribosomal_uL1-like"/>
</dbReference>
<evidence type="ECO:0000256" key="10">
    <source>
        <dbReference type="RuleBase" id="RU000659"/>
    </source>
</evidence>
<dbReference type="GO" id="GO:0019843">
    <property type="term" value="F:rRNA binding"/>
    <property type="evidence" value="ECO:0007669"/>
    <property type="project" value="UniProtKB-UniRule"/>
</dbReference>
<dbReference type="NCBIfam" id="TIGR01169">
    <property type="entry name" value="rplA_bact"/>
    <property type="match status" value="1"/>
</dbReference>
<dbReference type="Proteomes" id="UP000612893">
    <property type="component" value="Unassembled WGS sequence"/>
</dbReference>
<dbReference type="EMBL" id="JAEKNR010000149">
    <property type="protein sequence ID" value="MBJ7599359.1"/>
    <property type="molecule type" value="Genomic_DNA"/>
</dbReference>
<keyword evidence="12" id="KW-1185">Reference proteome</keyword>
<dbReference type="PIRSF" id="PIRSF002155">
    <property type="entry name" value="Ribosomal_L1"/>
    <property type="match status" value="1"/>
</dbReference>
<dbReference type="InterPro" id="IPR005878">
    <property type="entry name" value="Ribosom_uL1_bac-type"/>
</dbReference>
<keyword evidence="5 9" id="KW-0694">RNA-binding</keyword>
<keyword evidence="9" id="KW-0820">tRNA-binding</keyword>
<evidence type="ECO:0000256" key="5">
    <source>
        <dbReference type="ARBA" id="ARBA00022884"/>
    </source>
</evidence>
<dbReference type="AlphaFoldDB" id="A0A934NA38"/>
<evidence type="ECO:0000313" key="11">
    <source>
        <dbReference type="EMBL" id="MBJ7599359.1"/>
    </source>
</evidence>
<evidence type="ECO:0000256" key="9">
    <source>
        <dbReference type="HAMAP-Rule" id="MF_01318"/>
    </source>
</evidence>
<keyword evidence="2 9" id="KW-0678">Repressor</keyword>
<dbReference type="FunFam" id="3.40.50.790:FF:000001">
    <property type="entry name" value="50S ribosomal protein L1"/>
    <property type="match status" value="1"/>
</dbReference>
<evidence type="ECO:0000256" key="8">
    <source>
        <dbReference type="ARBA" id="ARBA00035241"/>
    </source>
</evidence>
<dbReference type="GO" id="GO:0000049">
    <property type="term" value="F:tRNA binding"/>
    <property type="evidence" value="ECO:0007669"/>
    <property type="project" value="UniProtKB-KW"/>
</dbReference>
<dbReference type="GO" id="GO:0015934">
    <property type="term" value="C:large ribosomal subunit"/>
    <property type="evidence" value="ECO:0007669"/>
    <property type="project" value="InterPro"/>
</dbReference>
<comment type="caution">
    <text evidence="11">The sequence shown here is derived from an EMBL/GenBank/DDBJ whole genome shotgun (WGS) entry which is preliminary data.</text>
</comment>
<dbReference type="RefSeq" id="WP_338202852.1">
    <property type="nucleotide sequence ID" value="NZ_JAEKNR010000149.1"/>
</dbReference>
<comment type="subunit">
    <text evidence="9">Part of the 50S ribosomal subunit.</text>
</comment>
<dbReference type="GO" id="GO:0006417">
    <property type="term" value="P:regulation of translation"/>
    <property type="evidence" value="ECO:0007669"/>
    <property type="project" value="UniProtKB-KW"/>
</dbReference>
<dbReference type="GO" id="GO:0003735">
    <property type="term" value="F:structural constituent of ribosome"/>
    <property type="evidence" value="ECO:0007669"/>
    <property type="project" value="InterPro"/>
</dbReference>
<proteinExistence type="inferred from homology"/>
<dbReference type="InterPro" id="IPR028364">
    <property type="entry name" value="Ribosomal_uL1/biogenesis"/>
</dbReference>
<dbReference type="PANTHER" id="PTHR36427:SF3">
    <property type="entry name" value="LARGE RIBOSOMAL SUBUNIT PROTEIN UL1M"/>
    <property type="match status" value="1"/>
</dbReference>
<keyword evidence="4 9" id="KW-0810">Translation regulation</keyword>
<accession>A0A934NA38</accession>
<name>A0A934NA38_9BACT</name>
<protein>
    <recommendedName>
        <fullName evidence="8 9">Large ribosomal subunit protein uL1</fullName>
    </recommendedName>
</protein>
<dbReference type="InterPro" id="IPR016095">
    <property type="entry name" value="Ribosomal_uL1_3-a/b-sand"/>
</dbReference>
<evidence type="ECO:0000256" key="6">
    <source>
        <dbReference type="ARBA" id="ARBA00022980"/>
    </source>
</evidence>
<dbReference type="SUPFAM" id="SSF56808">
    <property type="entry name" value="Ribosomal protein L1"/>
    <property type="match status" value="1"/>
</dbReference>
<evidence type="ECO:0000313" key="12">
    <source>
        <dbReference type="Proteomes" id="UP000612893"/>
    </source>
</evidence>
<comment type="similarity">
    <text evidence="1 9 10">Belongs to the universal ribosomal protein uL1 family.</text>
</comment>
<comment type="function">
    <text evidence="9">Protein L1 is also a translational repressor protein, it controls the translation of the L11 operon by binding to its mRNA.</text>
</comment>
<reference evidence="11" key="1">
    <citation type="submission" date="2020-10" db="EMBL/GenBank/DDBJ databases">
        <title>Ca. Dormibacterota MAGs.</title>
        <authorList>
            <person name="Montgomery K."/>
        </authorList>
    </citation>
    <scope>NUCLEOTIDE SEQUENCE [LARGE SCALE GENOMIC DNA]</scope>
    <source>
        <strain evidence="11">SC8812_S17_10</strain>
    </source>
</reference>
<evidence type="ECO:0000256" key="2">
    <source>
        <dbReference type="ARBA" id="ARBA00022491"/>
    </source>
</evidence>
<dbReference type="InterPro" id="IPR023673">
    <property type="entry name" value="Ribosomal_uL1_CS"/>
</dbReference>
<dbReference type="CDD" id="cd00403">
    <property type="entry name" value="Ribosomal_L1"/>
    <property type="match status" value="1"/>
</dbReference>
<evidence type="ECO:0000256" key="7">
    <source>
        <dbReference type="ARBA" id="ARBA00023274"/>
    </source>
</evidence>
<evidence type="ECO:0000256" key="4">
    <source>
        <dbReference type="ARBA" id="ARBA00022845"/>
    </source>
</evidence>
<gene>
    <name evidence="9" type="primary">rplA</name>
    <name evidence="11" type="ORF">JF922_14945</name>
</gene>
<keyword evidence="7 9" id="KW-0687">Ribonucleoprotein</keyword>
<dbReference type="PANTHER" id="PTHR36427">
    <property type="entry name" value="54S RIBOSOMAL PROTEIN L1, MITOCHONDRIAL"/>
    <property type="match status" value="1"/>
</dbReference>
<dbReference type="Gene3D" id="3.40.50.790">
    <property type="match status" value="1"/>
</dbReference>
<dbReference type="InterPro" id="IPR002143">
    <property type="entry name" value="Ribosomal_uL1"/>
</dbReference>
<sequence>MPSRHGKKYQEAVEKVQQALGSDGANGLAPMRACEIVKDTSTVRFDASVEAHVRLGVDPRQADQMVRGTVSLPNGTGKTLRVLAFVGGDKAREAQEAGADYVGGDDLVERIKGGWTDFDVAVATPDMMSKVGPLGRILGPRGLMPNPRSGTVTFDIGRAVREVKGGRVEYRTDRWGIIHVAIGKVSFPGEKLHENLAALMEALMRSKPSASKGQYLRTLYLTSTMGPSVPVDVREAAKLTTG</sequence>
<dbReference type="HAMAP" id="MF_01318_B">
    <property type="entry name" value="Ribosomal_uL1_B"/>
    <property type="match status" value="1"/>
</dbReference>
<keyword evidence="6 9" id="KW-0689">Ribosomal protein</keyword>
<dbReference type="GO" id="GO:0006412">
    <property type="term" value="P:translation"/>
    <property type="evidence" value="ECO:0007669"/>
    <property type="project" value="UniProtKB-UniRule"/>
</dbReference>
<evidence type="ECO:0000256" key="3">
    <source>
        <dbReference type="ARBA" id="ARBA00022730"/>
    </source>
</evidence>
<dbReference type="Pfam" id="PF00687">
    <property type="entry name" value="Ribosomal_L1"/>
    <property type="match status" value="1"/>
</dbReference>
<organism evidence="11 12">
    <name type="scientific">Candidatus Nephthysia bennettiae</name>
    <dbReference type="NCBI Taxonomy" id="3127016"/>
    <lineage>
        <taxon>Bacteria</taxon>
        <taxon>Bacillati</taxon>
        <taxon>Candidatus Dormiibacterota</taxon>
        <taxon>Candidatus Dormibacteria</taxon>
        <taxon>Candidatus Dormibacterales</taxon>
        <taxon>Candidatus Dormibacteraceae</taxon>
        <taxon>Candidatus Nephthysia</taxon>
    </lineage>
</organism>
<keyword evidence="3 9" id="KW-0699">rRNA-binding</keyword>